<keyword evidence="5" id="KW-1185">Reference proteome</keyword>
<accession>A0ABY6HWM5</accession>
<dbReference type="PANTHER" id="PTHR43584:SF8">
    <property type="entry name" value="N-ACETYLMURAMATE ALPHA-1-PHOSPHATE URIDYLYLTRANSFERASE"/>
    <property type="match status" value="1"/>
</dbReference>
<dbReference type="Gene3D" id="3.90.550.10">
    <property type="entry name" value="Spore Coat Polysaccharide Biosynthesis Protein SpsA, Chain A"/>
    <property type="match status" value="1"/>
</dbReference>
<dbReference type="CDD" id="cd02523">
    <property type="entry name" value="PC_cytidylyltransferase"/>
    <property type="match status" value="1"/>
</dbReference>
<dbReference type="Pfam" id="PF12804">
    <property type="entry name" value="NTP_transf_3"/>
    <property type="match status" value="1"/>
</dbReference>
<dbReference type="InterPro" id="IPR050065">
    <property type="entry name" value="GlmU-like"/>
</dbReference>
<dbReference type="InterPro" id="IPR025877">
    <property type="entry name" value="MobA-like_NTP_Trfase"/>
</dbReference>
<dbReference type="EMBL" id="CP104013">
    <property type="protein sequence ID" value="UYP47935.1"/>
    <property type="molecule type" value="Genomic_DNA"/>
</dbReference>
<dbReference type="InterPro" id="IPR029044">
    <property type="entry name" value="Nucleotide-diphossugar_trans"/>
</dbReference>
<protein>
    <recommendedName>
        <fullName evidence="3">MobA-like NTP transferase domain-containing protein</fullName>
    </recommendedName>
</protein>
<name>A0ABY6HWM5_9ARCH</name>
<gene>
    <name evidence="4" type="ORF">NEF87_004220</name>
</gene>
<sequence length="323" mass="37918">MRSKIVLINSVRKMAKRKYTDIEKIKAIYESVKKNGYKKTSEIFDEHISLLERIVMRYQNNIVDNKMKVIIIAAGMGSRLKEMTKYLPKPLVEIEENKSLIEREIETLHKVGLNDIAIVRGYQKDKFTIKNVEYYDNDVYTENNILESLFFAEDAMEDGFICTYADSIFSQEIFQKILDAPYDMCIGVEPDWRKRYAKRDEHPTDEAELVKLEDGKITSISKFCNPDTYDGEFIGVAKFTKKGAEILRRNYHRARESKTCRFEDHQRFHDAVSIRKAYLTDMFQELIDRGYPIHAVKVNHGWVEIDTQQDFDYAKKLIENGEL</sequence>
<feature type="domain" description="MobA-like NTP transferase" evidence="3">
    <location>
        <begin position="69"/>
        <end position="184"/>
    </location>
</feature>
<evidence type="ECO:0000313" key="5">
    <source>
        <dbReference type="Proteomes" id="UP001208689"/>
    </source>
</evidence>
<keyword evidence="2" id="KW-0548">Nucleotidyltransferase</keyword>
<organism evidence="4 5">
    <name type="scientific">Candidatus Lokiarchaeum ossiferum</name>
    <dbReference type="NCBI Taxonomy" id="2951803"/>
    <lineage>
        <taxon>Archaea</taxon>
        <taxon>Promethearchaeati</taxon>
        <taxon>Promethearchaeota</taxon>
        <taxon>Promethearchaeia</taxon>
        <taxon>Promethearchaeales</taxon>
        <taxon>Promethearchaeaceae</taxon>
        <taxon>Candidatus Lokiarchaeum</taxon>
    </lineage>
</organism>
<proteinExistence type="predicted"/>
<dbReference type="SUPFAM" id="SSF53448">
    <property type="entry name" value="Nucleotide-diphospho-sugar transferases"/>
    <property type="match status" value="1"/>
</dbReference>
<keyword evidence="1" id="KW-0808">Transferase</keyword>
<evidence type="ECO:0000259" key="3">
    <source>
        <dbReference type="Pfam" id="PF12804"/>
    </source>
</evidence>
<dbReference type="Proteomes" id="UP001208689">
    <property type="component" value="Chromosome"/>
</dbReference>
<reference evidence="4" key="1">
    <citation type="submission" date="2022-09" db="EMBL/GenBank/DDBJ databases">
        <title>Actin cytoskeleton and complex cell architecture in an #Asgard archaeon.</title>
        <authorList>
            <person name="Ponce Toledo R.I."/>
            <person name="Schleper C."/>
            <person name="Rodrigues Oliveira T."/>
            <person name="Wollweber F."/>
            <person name="Xu J."/>
            <person name="Rittmann S."/>
            <person name="Klingl A."/>
            <person name="Pilhofer M."/>
        </authorList>
    </citation>
    <scope>NUCLEOTIDE SEQUENCE</scope>
    <source>
        <strain evidence="4">B-35</strain>
    </source>
</reference>
<evidence type="ECO:0000256" key="1">
    <source>
        <dbReference type="ARBA" id="ARBA00022679"/>
    </source>
</evidence>
<dbReference type="PANTHER" id="PTHR43584">
    <property type="entry name" value="NUCLEOTIDYL TRANSFERASE"/>
    <property type="match status" value="1"/>
</dbReference>
<evidence type="ECO:0000256" key="2">
    <source>
        <dbReference type="ARBA" id="ARBA00022695"/>
    </source>
</evidence>
<evidence type="ECO:0000313" key="4">
    <source>
        <dbReference type="EMBL" id="UYP47935.1"/>
    </source>
</evidence>